<proteinExistence type="predicted"/>
<dbReference type="RefSeq" id="WP_107939388.1">
    <property type="nucleotide sequence ID" value="NZ_QANS01000002.1"/>
</dbReference>
<dbReference type="OrthoDB" id="8988363at2"/>
<evidence type="ECO:0000256" key="3">
    <source>
        <dbReference type="ARBA" id="ARBA00022989"/>
    </source>
</evidence>
<sequence length="339" mass="36896">MKRLWAMTLARSLEFLRDTSALGWNLIFPLVMVAGMALIFSGPGQPLFKAAVIAPAGAALDAKLHPFLATPHVQFYAETSVEEALPKVQRHRIDMLIDLRTTPGKYWVNDQSPKGTTLERVLAGTAGPKLEREIASGAQIRYVDWVVPGVLGMNIMFSCLFGIGYVIVRYRKSGYLKRLNATPLRAIEFITAQLISRLALIMLITVVVFTGTNLFLHFRMEGSYLNLFLVALIGAISMIAMGLTVSARVTSEELAGGLLNLISSPMMVVSGVFFSMDGSPQILQAAAKIFPLTHMLEAARAVMLDGAGFMQIAPQLAILSAMAVVFLAIGASTFKWTQD</sequence>
<evidence type="ECO:0000313" key="8">
    <source>
        <dbReference type="Proteomes" id="UP000244248"/>
    </source>
</evidence>
<evidence type="ECO:0000256" key="4">
    <source>
        <dbReference type="ARBA" id="ARBA00023136"/>
    </source>
</evidence>
<gene>
    <name evidence="7" type="ORF">CJD38_05930</name>
</gene>
<dbReference type="PANTHER" id="PTHR43027:SF2">
    <property type="entry name" value="TRANSPORT PERMEASE PROTEIN"/>
    <property type="match status" value="1"/>
</dbReference>
<dbReference type="InterPro" id="IPR013525">
    <property type="entry name" value="ABC2_TM"/>
</dbReference>
<accession>A0A2T5MHY3</accession>
<dbReference type="PROSITE" id="PS51012">
    <property type="entry name" value="ABC_TM2"/>
    <property type="match status" value="1"/>
</dbReference>
<feature type="transmembrane region" description="Helical" evidence="5">
    <location>
        <begin position="312"/>
        <end position="334"/>
    </location>
</feature>
<feature type="domain" description="ABC transmembrane type-2" evidence="6">
    <location>
        <begin position="111"/>
        <end position="337"/>
    </location>
</feature>
<dbReference type="Proteomes" id="UP000244248">
    <property type="component" value="Unassembled WGS sequence"/>
</dbReference>
<dbReference type="GO" id="GO:0140359">
    <property type="term" value="F:ABC-type transporter activity"/>
    <property type="evidence" value="ECO:0007669"/>
    <property type="project" value="InterPro"/>
</dbReference>
<evidence type="ECO:0000256" key="2">
    <source>
        <dbReference type="ARBA" id="ARBA00022692"/>
    </source>
</evidence>
<evidence type="ECO:0000256" key="1">
    <source>
        <dbReference type="ARBA" id="ARBA00004141"/>
    </source>
</evidence>
<keyword evidence="4 5" id="KW-0472">Membrane</keyword>
<dbReference type="InterPro" id="IPR052902">
    <property type="entry name" value="ABC-2_transporter"/>
</dbReference>
<dbReference type="EMBL" id="QANS01000002">
    <property type="protein sequence ID" value="PTU32197.1"/>
    <property type="molecule type" value="Genomic_DNA"/>
</dbReference>
<keyword evidence="3 5" id="KW-1133">Transmembrane helix</keyword>
<feature type="transmembrane region" description="Helical" evidence="5">
    <location>
        <begin position="21"/>
        <end position="40"/>
    </location>
</feature>
<evidence type="ECO:0000256" key="5">
    <source>
        <dbReference type="SAM" id="Phobius"/>
    </source>
</evidence>
<name>A0A2T5MHY3_9GAMM</name>
<dbReference type="PANTHER" id="PTHR43027">
    <property type="entry name" value="DOXORUBICIN RESISTANCE ABC TRANSPORTER PERMEASE PROTEIN DRRC-RELATED"/>
    <property type="match status" value="1"/>
</dbReference>
<reference evidence="7 8" key="1">
    <citation type="submission" date="2018-04" db="EMBL/GenBank/DDBJ databases">
        <title>Novel species isolated from glacier.</title>
        <authorList>
            <person name="Liu Q."/>
            <person name="Xin Y.-H."/>
        </authorList>
    </citation>
    <scope>NUCLEOTIDE SEQUENCE [LARGE SCALE GENOMIC DNA]</scope>
    <source>
        <strain evidence="7 8">GT1R17</strain>
    </source>
</reference>
<keyword evidence="8" id="KW-1185">Reference proteome</keyword>
<protein>
    <submittedName>
        <fullName evidence="7">ABC transporter permease</fullName>
    </submittedName>
</protein>
<dbReference type="AlphaFoldDB" id="A0A2T5MHY3"/>
<dbReference type="InterPro" id="IPR047817">
    <property type="entry name" value="ABC2_TM_bact-type"/>
</dbReference>
<feature type="transmembrane region" description="Helical" evidence="5">
    <location>
        <begin position="198"/>
        <end position="218"/>
    </location>
</feature>
<evidence type="ECO:0000313" key="7">
    <source>
        <dbReference type="EMBL" id="PTU32197.1"/>
    </source>
</evidence>
<dbReference type="Pfam" id="PF12698">
    <property type="entry name" value="ABC2_membrane_3"/>
    <property type="match status" value="1"/>
</dbReference>
<feature type="transmembrane region" description="Helical" evidence="5">
    <location>
        <begin position="257"/>
        <end position="276"/>
    </location>
</feature>
<dbReference type="GO" id="GO:0016020">
    <property type="term" value="C:membrane"/>
    <property type="evidence" value="ECO:0007669"/>
    <property type="project" value="UniProtKB-SubCell"/>
</dbReference>
<comment type="subcellular location">
    <subcellularLocation>
        <location evidence="1">Membrane</location>
        <topology evidence="1">Multi-pass membrane protein</topology>
    </subcellularLocation>
</comment>
<feature type="transmembrane region" description="Helical" evidence="5">
    <location>
        <begin position="224"/>
        <end position="245"/>
    </location>
</feature>
<keyword evidence="2 5" id="KW-0812">Transmembrane</keyword>
<feature type="transmembrane region" description="Helical" evidence="5">
    <location>
        <begin position="145"/>
        <end position="168"/>
    </location>
</feature>
<evidence type="ECO:0000259" key="6">
    <source>
        <dbReference type="PROSITE" id="PS51012"/>
    </source>
</evidence>
<comment type="caution">
    <text evidence="7">The sequence shown here is derived from an EMBL/GenBank/DDBJ whole genome shotgun (WGS) entry which is preliminary data.</text>
</comment>
<organism evidence="7 8">
    <name type="scientific">Stenotrophobium rhamnosiphilum</name>
    <dbReference type="NCBI Taxonomy" id="2029166"/>
    <lineage>
        <taxon>Bacteria</taxon>
        <taxon>Pseudomonadati</taxon>
        <taxon>Pseudomonadota</taxon>
        <taxon>Gammaproteobacteria</taxon>
        <taxon>Nevskiales</taxon>
        <taxon>Nevskiaceae</taxon>
        <taxon>Stenotrophobium</taxon>
    </lineage>
</organism>